<evidence type="ECO:0000256" key="1">
    <source>
        <dbReference type="ARBA" id="ARBA00023015"/>
    </source>
</evidence>
<dbReference type="SUPFAM" id="SSF64288">
    <property type="entry name" value="Chorismate lyase-like"/>
    <property type="match status" value="1"/>
</dbReference>
<dbReference type="GO" id="GO:0045892">
    <property type="term" value="P:negative regulation of DNA-templated transcription"/>
    <property type="evidence" value="ECO:0007669"/>
    <property type="project" value="TreeGrafter"/>
</dbReference>
<organism evidence="6 7">
    <name type="scientific">Bordetella petrii (strain ATCC BAA-461 / DSM 12804 / CCUG 43448 / CIP 107267 / Se-1111R)</name>
    <dbReference type="NCBI Taxonomy" id="340100"/>
    <lineage>
        <taxon>Bacteria</taxon>
        <taxon>Pseudomonadati</taxon>
        <taxon>Pseudomonadota</taxon>
        <taxon>Betaproteobacteria</taxon>
        <taxon>Burkholderiales</taxon>
        <taxon>Alcaligenaceae</taxon>
        <taxon>Bordetella</taxon>
    </lineage>
</organism>
<dbReference type="InterPro" id="IPR036388">
    <property type="entry name" value="WH-like_DNA-bd_sf"/>
</dbReference>
<dbReference type="FunFam" id="1.10.10.10:FF:000079">
    <property type="entry name" value="GntR family transcriptional regulator"/>
    <property type="match status" value="1"/>
</dbReference>
<dbReference type="Pfam" id="PF00392">
    <property type="entry name" value="GntR"/>
    <property type="match status" value="1"/>
</dbReference>
<dbReference type="EMBL" id="AM902716">
    <property type="protein sequence ID" value="CAP42158.1"/>
    <property type="molecule type" value="Genomic_DNA"/>
</dbReference>
<feature type="domain" description="HTH gntR-type" evidence="5">
    <location>
        <begin position="67"/>
        <end position="135"/>
    </location>
</feature>
<dbReference type="STRING" id="94624.Bpet1819"/>
<dbReference type="GO" id="GO:0003677">
    <property type="term" value="F:DNA binding"/>
    <property type="evidence" value="ECO:0007669"/>
    <property type="project" value="UniProtKB-KW"/>
</dbReference>
<dbReference type="Proteomes" id="UP000001225">
    <property type="component" value="Chromosome"/>
</dbReference>
<evidence type="ECO:0000313" key="6">
    <source>
        <dbReference type="EMBL" id="CAP42158.1"/>
    </source>
</evidence>
<dbReference type="Gene3D" id="3.40.1410.10">
    <property type="entry name" value="Chorismate lyase-like"/>
    <property type="match status" value="1"/>
</dbReference>
<dbReference type="GO" id="GO:0003700">
    <property type="term" value="F:DNA-binding transcription factor activity"/>
    <property type="evidence" value="ECO:0007669"/>
    <property type="project" value="InterPro"/>
</dbReference>
<evidence type="ECO:0000256" key="4">
    <source>
        <dbReference type="SAM" id="MobiDB-lite"/>
    </source>
</evidence>
<sequence>MRAALCHNDVLARYPVCAADATAAPASCCAGRAIEQAHTTTSMADPRPESASRHRAARTAGEGAAFSPLYRQIKDLLVQSLERGEWKPGELIPSEIDLAARFQVSQGTVRKAVDELAAEHLLLRRQGKGTFVATHHEARVRYRFLRLAADDEGEGGRAESRILECRRLRAPAEIARVLELRAGETVVTIRRQLSMNHRPTVIDDIWLPGSLFRTLTLELLTANKAPLYGLFETEFGVSMVRADEKLRAVEAPAEVAGLLGVAPGAPLLQVDRVSYTYGDRPVEVRRGLYLTDRYHYRNSLN</sequence>
<dbReference type="eggNOG" id="COG2188">
    <property type="taxonomic scope" value="Bacteria"/>
</dbReference>
<dbReference type="PRINTS" id="PR00035">
    <property type="entry name" value="HTHGNTR"/>
</dbReference>
<keyword evidence="2" id="KW-0238">DNA-binding</keyword>
<dbReference type="SMART" id="SM00345">
    <property type="entry name" value="HTH_GNTR"/>
    <property type="match status" value="1"/>
</dbReference>
<keyword evidence="3" id="KW-0804">Transcription</keyword>
<dbReference type="KEGG" id="bpt:Bpet1819"/>
<dbReference type="PANTHER" id="PTHR44846">
    <property type="entry name" value="MANNOSYL-D-GLYCERATE TRANSPORT/METABOLISM SYSTEM REPRESSOR MNGR-RELATED"/>
    <property type="match status" value="1"/>
</dbReference>
<protein>
    <submittedName>
        <fullName evidence="6">Transcriptional regulator, GntR family</fullName>
    </submittedName>
</protein>
<dbReference type="InterPro" id="IPR050679">
    <property type="entry name" value="Bact_HTH_transcr_reg"/>
</dbReference>
<dbReference type="AlphaFoldDB" id="A9IIS5"/>
<accession>A9IIS5</accession>
<keyword evidence="1" id="KW-0805">Transcription regulation</keyword>
<gene>
    <name evidence="6" type="ordered locus">Bpet1819</name>
</gene>
<proteinExistence type="predicted"/>
<dbReference type="Pfam" id="PF07702">
    <property type="entry name" value="UTRA"/>
    <property type="match status" value="1"/>
</dbReference>
<name>A9IIS5_BORPD</name>
<dbReference type="SMART" id="SM00866">
    <property type="entry name" value="UTRA"/>
    <property type="match status" value="1"/>
</dbReference>
<dbReference type="PANTHER" id="PTHR44846:SF1">
    <property type="entry name" value="MANNOSYL-D-GLYCERATE TRANSPORT_METABOLISM SYSTEM REPRESSOR MNGR-RELATED"/>
    <property type="match status" value="1"/>
</dbReference>
<evidence type="ECO:0000259" key="5">
    <source>
        <dbReference type="PROSITE" id="PS50949"/>
    </source>
</evidence>
<dbReference type="Gene3D" id="1.10.10.10">
    <property type="entry name" value="Winged helix-like DNA-binding domain superfamily/Winged helix DNA-binding domain"/>
    <property type="match status" value="1"/>
</dbReference>
<feature type="region of interest" description="Disordered" evidence="4">
    <location>
        <begin position="39"/>
        <end position="58"/>
    </location>
</feature>
<dbReference type="InterPro" id="IPR036390">
    <property type="entry name" value="WH_DNA-bd_sf"/>
</dbReference>
<dbReference type="SUPFAM" id="SSF46785">
    <property type="entry name" value="Winged helix' DNA-binding domain"/>
    <property type="match status" value="1"/>
</dbReference>
<dbReference type="InterPro" id="IPR000524">
    <property type="entry name" value="Tscrpt_reg_HTH_GntR"/>
</dbReference>
<reference evidence="6 7" key="1">
    <citation type="journal article" date="2008" name="BMC Genomics">
        <title>The missing link: Bordetella petrii is endowed with both the metabolic versatility of environmental bacteria and virulence traits of pathogenic Bordetellae.</title>
        <authorList>
            <person name="Gross R."/>
            <person name="Guzman C.A."/>
            <person name="Sebaihia M."/>
            <person name="Martins Dos Santos V.A."/>
            <person name="Pieper D.H."/>
            <person name="Koebnik R."/>
            <person name="Lechner M."/>
            <person name="Bartels D."/>
            <person name="Buhrmester J."/>
            <person name="Choudhuri J.V."/>
            <person name="Ebensen T."/>
            <person name="Gaigalat L."/>
            <person name="Herrmann S."/>
            <person name="Khachane A.N."/>
            <person name="Larisch C."/>
            <person name="Link S."/>
            <person name="Linke B."/>
            <person name="Meyer F."/>
            <person name="Mormann S."/>
            <person name="Nakunst D."/>
            <person name="Rueckert C."/>
            <person name="Schneiker-Bekel S."/>
            <person name="Schulze K."/>
            <person name="Vorhoelter F.J."/>
            <person name="Yevsa T."/>
            <person name="Engle J.T."/>
            <person name="Goldman W.E."/>
            <person name="Puehler A."/>
            <person name="Goebel U.B."/>
            <person name="Goesmann A."/>
            <person name="Bloecker H."/>
            <person name="Kaiser O."/>
            <person name="Martinez-Arias R."/>
        </authorList>
    </citation>
    <scope>NUCLEOTIDE SEQUENCE [LARGE SCALE GENOMIC DNA]</scope>
    <source>
        <strain evidence="7">ATCC BAA-461 / DSM 12804 / CCUG 43448 / CIP 107267 / Se-1111R</strain>
    </source>
</reference>
<dbReference type="CDD" id="cd07377">
    <property type="entry name" value="WHTH_GntR"/>
    <property type="match status" value="1"/>
</dbReference>
<evidence type="ECO:0000256" key="3">
    <source>
        <dbReference type="ARBA" id="ARBA00023163"/>
    </source>
</evidence>
<evidence type="ECO:0000256" key="2">
    <source>
        <dbReference type="ARBA" id="ARBA00023125"/>
    </source>
</evidence>
<dbReference type="PROSITE" id="PS50949">
    <property type="entry name" value="HTH_GNTR"/>
    <property type="match status" value="1"/>
</dbReference>
<keyword evidence="7" id="KW-1185">Reference proteome</keyword>
<dbReference type="InterPro" id="IPR011663">
    <property type="entry name" value="UTRA"/>
</dbReference>
<evidence type="ECO:0000313" key="7">
    <source>
        <dbReference type="Proteomes" id="UP000001225"/>
    </source>
</evidence>
<dbReference type="InterPro" id="IPR028978">
    <property type="entry name" value="Chorismate_lyase_/UTRA_dom_sf"/>
</dbReference>